<evidence type="ECO:0000313" key="3">
    <source>
        <dbReference type="Proteomes" id="UP000199481"/>
    </source>
</evidence>
<proteinExistence type="predicted"/>
<dbReference type="RefSeq" id="WP_089977784.1">
    <property type="nucleotide sequence ID" value="NZ_CP084916.1"/>
</dbReference>
<reference evidence="3" key="1">
    <citation type="submission" date="2016-10" db="EMBL/GenBank/DDBJ databases">
        <authorList>
            <person name="Varghese N."/>
            <person name="Submissions S."/>
        </authorList>
    </citation>
    <scope>NUCLEOTIDE SEQUENCE [LARGE SCALE GENOMIC DNA]</scope>
    <source>
        <strain evidence="3">MPL-11</strain>
    </source>
</reference>
<feature type="transmembrane region" description="Helical" evidence="1">
    <location>
        <begin position="51"/>
        <end position="74"/>
    </location>
</feature>
<keyword evidence="1" id="KW-1133">Transmembrane helix</keyword>
<sequence length="141" mass="15729">MTDKRKKSVLIAVVVMLFIAWNFLMIPLFLYGSFGSDALLELTPIGKVINLLLTAWIVLLVPNFPLIGILVSLIREQMKKTYYHLGAFIGIVIGSIFFFQGNSIIALILTEVSGLFSLGLLISQLFSKRNQKLPSANKKNQ</sequence>
<keyword evidence="1" id="KW-0812">Transmembrane</keyword>
<dbReference type="AlphaFoldDB" id="A0A1H1AK90"/>
<dbReference type="Proteomes" id="UP000199481">
    <property type="component" value="Unassembled WGS sequence"/>
</dbReference>
<organism evidence="2 3">
    <name type="scientific">Carnobacterium viridans</name>
    <dbReference type="NCBI Taxonomy" id="174587"/>
    <lineage>
        <taxon>Bacteria</taxon>
        <taxon>Bacillati</taxon>
        <taxon>Bacillota</taxon>
        <taxon>Bacilli</taxon>
        <taxon>Lactobacillales</taxon>
        <taxon>Carnobacteriaceae</taxon>
        <taxon>Carnobacterium</taxon>
    </lineage>
</organism>
<name>A0A1H1AK90_9LACT</name>
<evidence type="ECO:0000313" key="2">
    <source>
        <dbReference type="EMBL" id="SDQ40074.1"/>
    </source>
</evidence>
<feature type="transmembrane region" description="Helical" evidence="1">
    <location>
        <begin position="9"/>
        <end position="31"/>
    </location>
</feature>
<keyword evidence="1" id="KW-0472">Membrane</keyword>
<accession>A0A1H1AK90</accession>
<gene>
    <name evidence="2" type="ORF">SAMN04487752_2136</name>
</gene>
<evidence type="ECO:0000256" key="1">
    <source>
        <dbReference type="SAM" id="Phobius"/>
    </source>
</evidence>
<feature type="transmembrane region" description="Helical" evidence="1">
    <location>
        <begin position="105"/>
        <end position="126"/>
    </location>
</feature>
<feature type="transmembrane region" description="Helical" evidence="1">
    <location>
        <begin position="81"/>
        <end position="99"/>
    </location>
</feature>
<dbReference type="OrthoDB" id="2156677at2"/>
<dbReference type="EMBL" id="FNJW01000008">
    <property type="protein sequence ID" value="SDQ40074.1"/>
    <property type="molecule type" value="Genomic_DNA"/>
</dbReference>
<keyword evidence="3" id="KW-1185">Reference proteome</keyword>
<protein>
    <submittedName>
        <fullName evidence="2">Uncharacterized protein</fullName>
    </submittedName>
</protein>